<evidence type="ECO:0000313" key="1">
    <source>
        <dbReference type="EMBL" id="AMN47713.1"/>
    </source>
</evidence>
<dbReference type="EMBL" id="CP011971">
    <property type="protein sequence ID" value="AMN47713.1"/>
    <property type="molecule type" value="Genomic_DNA"/>
</dbReference>
<proteinExistence type="predicted"/>
<dbReference type="OrthoDB" id="7451512at2"/>
<dbReference type="Proteomes" id="UP000070250">
    <property type="component" value="Chromosome"/>
</dbReference>
<keyword evidence="2" id="KW-1185">Reference proteome</keyword>
<accession>A0A127FBB5</accession>
<dbReference type="RefSeq" id="WP_066921331.1">
    <property type="nucleotide sequence ID" value="NZ_CP011971.1"/>
</dbReference>
<name>A0A127FBB5_STEDE</name>
<dbReference type="KEGG" id="sdf:ACG33_11495"/>
<dbReference type="PATRIC" id="fig|465721.4.peg.2452"/>
<dbReference type="AlphaFoldDB" id="A0A127FBB5"/>
<protein>
    <submittedName>
        <fullName evidence="1">Uncharacterized protein</fullName>
    </submittedName>
</protein>
<evidence type="ECO:0000313" key="2">
    <source>
        <dbReference type="Proteomes" id="UP000070250"/>
    </source>
</evidence>
<dbReference type="InterPro" id="IPR045397">
    <property type="entry name" value="TumE-like"/>
</dbReference>
<gene>
    <name evidence="1" type="ORF">ACG33_11495</name>
</gene>
<dbReference type="Pfam" id="PF20126">
    <property type="entry name" value="TumE"/>
    <property type="match status" value="1"/>
</dbReference>
<dbReference type="STRING" id="465721.ACG33_11495"/>
<reference evidence="1 2" key="1">
    <citation type="submission" date="2015-06" db="EMBL/GenBank/DDBJ databases">
        <title>A Comprehensive Approach to Explore the Metabolic and Phylogenetic Diversity of Bacterial Steroid Degradation in the Environment: Testosterone as an Example.</title>
        <authorList>
            <person name="Yang F.-C."/>
            <person name="Chen Y.-L."/>
            <person name="Yu C.-P."/>
            <person name="Tang S.-L."/>
            <person name="Wang P.-H."/>
            <person name="Ismail W."/>
            <person name="Wang C.-H."/>
            <person name="Yang C.-Y."/>
            <person name="Chiang Y.-R."/>
        </authorList>
    </citation>
    <scope>NUCLEOTIDE SEQUENCE [LARGE SCALE GENOMIC DNA]</scope>
    <source>
        <strain evidence="1 2">DSM 18526</strain>
    </source>
</reference>
<sequence length="98" mass="11667">MSDAILIEDRKLLLDSGAIVQIKIWQLPEATKERPHGLKYSLFYGRSGERVVGYDNEAGKGDHRHYREREEPYQFTTYRNLLADFWQDVRKEIEHERS</sequence>
<organism evidence="1 2">
    <name type="scientific">Steroidobacter denitrificans</name>
    <dbReference type="NCBI Taxonomy" id="465721"/>
    <lineage>
        <taxon>Bacteria</taxon>
        <taxon>Pseudomonadati</taxon>
        <taxon>Pseudomonadota</taxon>
        <taxon>Gammaproteobacteria</taxon>
        <taxon>Steroidobacterales</taxon>
        <taxon>Steroidobacteraceae</taxon>
        <taxon>Steroidobacter</taxon>
    </lineage>
</organism>